<feature type="binding site" evidence="15">
    <location>
        <position position="305"/>
    </location>
    <ligand>
        <name>S-adenosyl-L-methionine</name>
        <dbReference type="ChEBI" id="CHEBI:59789"/>
    </ligand>
</feature>
<gene>
    <name evidence="21" type="primary">cobA</name>
    <name evidence="15" type="synonym">cysG</name>
    <name evidence="21" type="ORF">DD666_05690</name>
</gene>
<dbReference type="NCBIfam" id="TIGR01470">
    <property type="entry name" value="cysG_Nterm"/>
    <property type="match status" value="1"/>
</dbReference>
<feature type="binding site" evidence="15">
    <location>
        <begin position="300"/>
        <end position="302"/>
    </location>
    <ligand>
        <name>S-adenosyl-L-methionine</name>
        <dbReference type="ChEBI" id="CHEBI:59789"/>
    </ligand>
</feature>
<dbReference type="EC" id="2.1.1.107" evidence="15"/>
<dbReference type="SUPFAM" id="SSF53790">
    <property type="entry name" value="Tetrapyrrole methylase"/>
    <property type="match status" value="1"/>
</dbReference>
<dbReference type="Proteomes" id="UP000264036">
    <property type="component" value="Unassembled WGS sequence"/>
</dbReference>
<feature type="binding site" evidence="15">
    <location>
        <begin position="22"/>
        <end position="23"/>
    </location>
    <ligand>
        <name>NAD(+)</name>
        <dbReference type="ChEBI" id="CHEBI:57540"/>
    </ligand>
</feature>
<dbReference type="GO" id="GO:0043115">
    <property type="term" value="F:precorrin-2 dehydrogenase activity"/>
    <property type="evidence" value="ECO:0007669"/>
    <property type="project" value="UniProtKB-UniRule"/>
</dbReference>
<evidence type="ECO:0000256" key="17">
    <source>
        <dbReference type="RuleBase" id="RU003960"/>
    </source>
</evidence>
<feature type="binding site" evidence="15">
    <location>
        <begin position="43"/>
        <end position="44"/>
    </location>
    <ligand>
        <name>NAD(+)</name>
        <dbReference type="ChEBI" id="CHEBI:57540"/>
    </ligand>
</feature>
<comment type="function">
    <text evidence="15">Multifunctional enzyme that catalyzes the SAM-dependent methylations of uroporphyrinogen III at position C-2 and C-7 to form precorrin-2 via precorrin-1. Then it catalyzes the NAD-dependent ring dehydrogenation of precorrin-2 to yield sirohydrochlorin. Finally, it catalyzes the ferrochelation of sirohydrochlorin to yield siroheme.</text>
</comment>
<dbReference type="Pfam" id="PF13241">
    <property type="entry name" value="NAD_binding_7"/>
    <property type="match status" value="1"/>
</dbReference>
<dbReference type="Gene3D" id="1.10.8.210">
    <property type="entry name" value="Sirohaem synthase, dimerisation domain"/>
    <property type="match status" value="1"/>
</dbReference>
<feature type="binding site" evidence="15">
    <location>
        <position position="411"/>
    </location>
    <ligand>
        <name>S-adenosyl-L-methionine</name>
        <dbReference type="ChEBI" id="CHEBI:59789"/>
    </ligand>
</feature>
<evidence type="ECO:0000256" key="2">
    <source>
        <dbReference type="ARBA" id="ARBA00005879"/>
    </source>
</evidence>
<comment type="catalytic activity">
    <reaction evidence="13 15">
        <text>precorrin-2 + NAD(+) = sirohydrochlorin + NADH + 2 H(+)</text>
        <dbReference type="Rhea" id="RHEA:15613"/>
        <dbReference type="ChEBI" id="CHEBI:15378"/>
        <dbReference type="ChEBI" id="CHEBI:57540"/>
        <dbReference type="ChEBI" id="CHEBI:57945"/>
        <dbReference type="ChEBI" id="CHEBI:58351"/>
        <dbReference type="ChEBI" id="CHEBI:58827"/>
        <dbReference type="EC" id="1.3.1.76"/>
    </reaction>
</comment>
<dbReference type="UniPathway" id="UPA00148">
    <property type="reaction ID" value="UER00211"/>
</dbReference>
<dbReference type="GO" id="GO:0019354">
    <property type="term" value="P:siroheme biosynthetic process"/>
    <property type="evidence" value="ECO:0007669"/>
    <property type="project" value="UniProtKB-UniRule"/>
</dbReference>
<comment type="similarity">
    <text evidence="15">In the N-terminal section; belongs to the precorrin-2 dehydrogenase / sirohydrochlorin ferrochelatase family.</text>
</comment>
<dbReference type="Gene3D" id="3.40.1010.10">
    <property type="entry name" value="Cobalt-precorrin-4 Transmethylase, Domain 1"/>
    <property type="match status" value="1"/>
</dbReference>
<evidence type="ECO:0000259" key="19">
    <source>
        <dbReference type="Pfam" id="PF10414"/>
    </source>
</evidence>
<dbReference type="GO" id="GO:0032259">
    <property type="term" value="P:methylation"/>
    <property type="evidence" value="ECO:0007669"/>
    <property type="project" value="UniProtKB-KW"/>
</dbReference>
<sequence>MQTFPLFANLAGRPVLVIGGGTVAERKTHALLDAGACVHLAAPELTPQLKLWTEQGKVLLRGQQFEAQWLDDVFLVVAATDDAAVNQTVSDAAEARKKLVNVVDNPQLCSYIVPSVIDRSPVQIAISSNGTAPVLIRQLRQQLETLIPQQFGNMAQIAGRWRGKVKQQLGSLTERRRFWEMLFSSRFADAAQSGDTAGAEALLQAQLASGVPQQGEVTLVGAGPGDPGLLTLNALQAVQQADIVFHDALISDEIMTLIRRDAERVPVGKRGGHHSVPQDQINELLISHARKGLRVVRLKGGDPFIFGRGGEEMQAVTDQGIACRVIPGITAALGASAYAGIPLTHRDHSQSVLFVTGHTCRNENAIDWDTLARPRQTIVVYMGTVNAARITRELTQRGRRADTPVAVVSHATRASQKVYAGTLADLHALAAQAAAPALFIIGEVAAVQHESRLSGVNSVASETNSVIANAA</sequence>
<evidence type="ECO:0000256" key="15">
    <source>
        <dbReference type="HAMAP-Rule" id="MF_01646"/>
    </source>
</evidence>
<comment type="pathway">
    <text evidence="12 15">Porphyrin-containing compound metabolism; siroheme biosynthesis; precorrin-2 from uroporphyrinogen III: step 1/1.</text>
</comment>
<evidence type="ECO:0000256" key="6">
    <source>
        <dbReference type="ARBA" id="ARBA00022691"/>
    </source>
</evidence>
<evidence type="ECO:0000256" key="9">
    <source>
        <dbReference type="ARBA" id="ARBA00023239"/>
    </source>
</evidence>
<evidence type="ECO:0000256" key="11">
    <source>
        <dbReference type="ARBA" id="ARBA00023268"/>
    </source>
</evidence>
<organism evidence="21 22">
    <name type="scientific">Advenella kashmirensis</name>
    <dbReference type="NCBI Taxonomy" id="310575"/>
    <lineage>
        <taxon>Bacteria</taxon>
        <taxon>Pseudomonadati</taxon>
        <taxon>Pseudomonadota</taxon>
        <taxon>Betaproteobacteria</taxon>
        <taxon>Burkholderiales</taxon>
        <taxon>Alcaligenaceae</taxon>
    </lineage>
</organism>
<keyword evidence="7 15" id="KW-0560">Oxidoreductase</keyword>
<dbReference type="SUPFAM" id="SSF75615">
    <property type="entry name" value="Siroheme synthase middle domains-like"/>
    <property type="match status" value="1"/>
</dbReference>
<evidence type="ECO:0000259" key="18">
    <source>
        <dbReference type="Pfam" id="PF00590"/>
    </source>
</evidence>
<dbReference type="InterPro" id="IPR035996">
    <property type="entry name" value="4pyrrol_Methylase_sf"/>
</dbReference>
<dbReference type="HAMAP" id="MF_01646">
    <property type="entry name" value="Siroheme_synth"/>
    <property type="match status" value="1"/>
</dbReference>
<dbReference type="EC" id="4.99.1.4" evidence="15"/>
<dbReference type="InterPro" id="IPR050161">
    <property type="entry name" value="Siro_Cobalamin_biosynth"/>
</dbReference>
<dbReference type="AlphaFoldDB" id="A0A356LD22"/>
<comment type="pathway">
    <text evidence="14 15">Cofactor biosynthesis; adenosylcobalamin biosynthesis; precorrin-2 from uroporphyrinogen III: step 1/1.</text>
</comment>
<protein>
    <recommendedName>
        <fullName evidence="15">Siroheme synthase</fullName>
    </recommendedName>
    <domain>
        <recommendedName>
            <fullName evidence="15">Uroporphyrinogen-III C-methyltransferase</fullName>
            <shortName evidence="15">Urogen III methylase</shortName>
            <ecNumber evidence="15">2.1.1.107</ecNumber>
        </recommendedName>
        <alternativeName>
            <fullName evidence="15">SUMT</fullName>
        </alternativeName>
        <alternativeName>
            <fullName evidence="15">Uroporphyrinogen III methylase</fullName>
            <shortName evidence="15">UROM</shortName>
        </alternativeName>
    </domain>
    <domain>
        <recommendedName>
            <fullName evidence="15">Precorrin-2 dehydrogenase</fullName>
            <ecNumber evidence="15">1.3.1.76</ecNumber>
        </recommendedName>
    </domain>
    <domain>
        <recommendedName>
            <fullName evidence="15">Sirohydrochlorin ferrochelatase</fullName>
            <ecNumber evidence="15">4.99.1.4</ecNumber>
        </recommendedName>
    </domain>
</protein>
<evidence type="ECO:0000256" key="16">
    <source>
        <dbReference type="PIRSR" id="PIRSR036426-1"/>
    </source>
</evidence>
<dbReference type="Gene3D" id="3.30.160.110">
    <property type="entry name" value="Siroheme synthase, domain 2"/>
    <property type="match status" value="1"/>
</dbReference>
<dbReference type="CDD" id="cd11642">
    <property type="entry name" value="SUMT"/>
    <property type="match status" value="1"/>
</dbReference>
<comment type="caution">
    <text evidence="21">The sequence shown here is derived from an EMBL/GenBank/DDBJ whole genome shotgun (WGS) entry which is preliminary data.</text>
</comment>
<dbReference type="PANTHER" id="PTHR45790">
    <property type="entry name" value="SIROHEME SYNTHASE-RELATED"/>
    <property type="match status" value="1"/>
</dbReference>
<keyword evidence="9 15" id="KW-0456">Lyase</keyword>
<feature type="region of interest" description="Precorrin-2 dehydrogenase / sirohydrochlorin ferrochelatase" evidence="15">
    <location>
        <begin position="1"/>
        <end position="203"/>
    </location>
</feature>
<feature type="active site" description="Proton acceptor" evidence="15 16">
    <location>
        <position position="247"/>
    </location>
</feature>
<evidence type="ECO:0000256" key="12">
    <source>
        <dbReference type="ARBA" id="ARBA00025705"/>
    </source>
</evidence>
<feature type="domain" description="Sirohaem synthase dimerisation" evidence="19">
    <location>
        <begin position="151"/>
        <end position="207"/>
    </location>
</feature>
<evidence type="ECO:0000256" key="4">
    <source>
        <dbReference type="ARBA" id="ARBA00022603"/>
    </source>
</evidence>
<evidence type="ECO:0000313" key="21">
    <source>
        <dbReference type="EMBL" id="HBP28893.1"/>
    </source>
</evidence>
<evidence type="ECO:0000313" key="22">
    <source>
        <dbReference type="Proteomes" id="UP000264036"/>
    </source>
</evidence>
<feature type="region of interest" description="Uroporphyrinogen-III C-methyltransferase" evidence="15">
    <location>
        <begin position="215"/>
        <end position="471"/>
    </location>
</feature>
<dbReference type="InterPro" id="IPR019478">
    <property type="entry name" value="Sirohaem_synthase_dimer_dom"/>
</dbReference>
<dbReference type="Pfam" id="PF00590">
    <property type="entry name" value="TP_methylase"/>
    <property type="match status" value="1"/>
</dbReference>
<name>A0A356LD22_9BURK</name>
<reference evidence="21 22" key="1">
    <citation type="journal article" date="2018" name="Nat. Biotechnol.">
        <title>A standardized bacterial taxonomy based on genome phylogeny substantially revises the tree of life.</title>
        <authorList>
            <person name="Parks D.H."/>
            <person name="Chuvochina M."/>
            <person name="Waite D.W."/>
            <person name="Rinke C."/>
            <person name="Skarshewski A."/>
            <person name="Chaumeil P.A."/>
            <person name="Hugenholtz P."/>
        </authorList>
    </citation>
    <scope>NUCLEOTIDE SEQUENCE [LARGE SCALE GENOMIC DNA]</scope>
    <source>
        <strain evidence="21">UBA10707</strain>
    </source>
</reference>
<keyword evidence="5 15" id="KW-0808">Transferase</keyword>
<dbReference type="SUPFAM" id="SSF51735">
    <property type="entry name" value="NAD(P)-binding Rossmann-fold domains"/>
    <property type="match status" value="1"/>
</dbReference>
<feature type="domain" description="Siroheme synthase central" evidence="20">
    <location>
        <begin position="119"/>
        <end position="144"/>
    </location>
</feature>
<feature type="modified residue" description="Phosphoserine" evidence="15">
    <location>
        <position position="128"/>
    </location>
</feature>
<dbReference type="InterPro" id="IPR014777">
    <property type="entry name" value="4pyrrole_Mease_sub1"/>
</dbReference>
<keyword evidence="10 15" id="KW-0627">Porphyrin biosynthesis</keyword>
<dbReference type="InterPro" id="IPR006367">
    <property type="entry name" value="Sirohaem_synthase_N"/>
</dbReference>
<dbReference type="NCBIfam" id="NF004790">
    <property type="entry name" value="PRK06136.1"/>
    <property type="match status" value="1"/>
</dbReference>
<accession>A0A356LD22</accession>
<dbReference type="Pfam" id="PF14824">
    <property type="entry name" value="Sirohm_synth_M"/>
    <property type="match status" value="1"/>
</dbReference>
<evidence type="ECO:0000256" key="1">
    <source>
        <dbReference type="ARBA" id="ARBA00005010"/>
    </source>
</evidence>
<dbReference type="FunFam" id="3.40.1010.10:FF:000001">
    <property type="entry name" value="Siroheme synthase"/>
    <property type="match status" value="1"/>
</dbReference>
<evidence type="ECO:0000256" key="14">
    <source>
        <dbReference type="ARBA" id="ARBA00060548"/>
    </source>
</evidence>
<dbReference type="GO" id="GO:0009236">
    <property type="term" value="P:cobalamin biosynthetic process"/>
    <property type="evidence" value="ECO:0007669"/>
    <property type="project" value="UniProtKB-UniRule"/>
</dbReference>
<keyword evidence="15" id="KW-0597">Phosphoprotein</keyword>
<dbReference type="Pfam" id="PF10414">
    <property type="entry name" value="CysG_dimeriser"/>
    <property type="match status" value="1"/>
</dbReference>
<evidence type="ECO:0000256" key="5">
    <source>
        <dbReference type="ARBA" id="ARBA00022679"/>
    </source>
</evidence>
<keyword evidence="11 15" id="KW-0511">Multifunctional enzyme</keyword>
<dbReference type="GO" id="GO:0004851">
    <property type="term" value="F:uroporphyrin-III C-methyltransferase activity"/>
    <property type="evidence" value="ECO:0007669"/>
    <property type="project" value="UniProtKB-UniRule"/>
</dbReference>
<dbReference type="GO" id="GO:0051287">
    <property type="term" value="F:NAD binding"/>
    <property type="evidence" value="ECO:0007669"/>
    <property type="project" value="InterPro"/>
</dbReference>
<dbReference type="InterPro" id="IPR003043">
    <property type="entry name" value="Uropor_MeTrfase_CS"/>
</dbReference>
<dbReference type="InterPro" id="IPR014776">
    <property type="entry name" value="4pyrrole_Mease_sub2"/>
</dbReference>
<dbReference type="GO" id="GO:0051266">
    <property type="term" value="F:sirohydrochlorin ferrochelatase activity"/>
    <property type="evidence" value="ECO:0007669"/>
    <property type="project" value="UniProtKB-EC"/>
</dbReference>
<dbReference type="NCBIfam" id="NF007922">
    <property type="entry name" value="PRK10637.1"/>
    <property type="match status" value="1"/>
</dbReference>
<feature type="domain" description="Tetrapyrrole methylase" evidence="18">
    <location>
        <begin position="217"/>
        <end position="426"/>
    </location>
</feature>
<evidence type="ECO:0000256" key="3">
    <source>
        <dbReference type="ARBA" id="ARBA00022573"/>
    </source>
</evidence>
<comment type="pathway">
    <text evidence="15">Cofactor biosynthesis; adenosylcobalamin biosynthesis; sirohydrochlorin from precorrin-2: step 1/1.</text>
</comment>
<feature type="binding site" evidence="15">
    <location>
        <position position="224"/>
    </location>
    <ligand>
        <name>S-adenosyl-L-methionine</name>
        <dbReference type="ChEBI" id="CHEBI:59789"/>
    </ligand>
</feature>
<dbReference type="InterPro" id="IPR006366">
    <property type="entry name" value="CobA/CysG_C"/>
</dbReference>
<dbReference type="InterPro" id="IPR012409">
    <property type="entry name" value="Sirohaem_synth"/>
</dbReference>
<dbReference type="InterPro" id="IPR000878">
    <property type="entry name" value="4pyrrol_Mease"/>
</dbReference>
<dbReference type="Gene3D" id="3.40.50.720">
    <property type="entry name" value="NAD(P)-binding Rossmann-like Domain"/>
    <property type="match status" value="1"/>
</dbReference>
<evidence type="ECO:0000256" key="13">
    <source>
        <dbReference type="ARBA" id="ARBA00047561"/>
    </source>
</evidence>
<comment type="similarity">
    <text evidence="15">In the C-terminal section; belongs to the precorrin methyltransferase family.</text>
</comment>
<proteinExistence type="inferred from homology"/>
<dbReference type="NCBIfam" id="TIGR01469">
    <property type="entry name" value="cobA_cysG_Cterm"/>
    <property type="match status" value="1"/>
</dbReference>
<dbReference type="PROSITE" id="PS00840">
    <property type="entry name" value="SUMT_2"/>
    <property type="match status" value="1"/>
</dbReference>
<feature type="binding site" evidence="15">
    <location>
        <position position="382"/>
    </location>
    <ligand>
        <name>S-adenosyl-L-methionine</name>
        <dbReference type="ChEBI" id="CHEBI:59789"/>
    </ligand>
</feature>
<dbReference type="EC" id="1.3.1.76" evidence="15"/>
<evidence type="ECO:0000259" key="20">
    <source>
        <dbReference type="Pfam" id="PF14824"/>
    </source>
</evidence>
<dbReference type="PANTHER" id="PTHR45790:SF1">
    <property type="entry name" value="SIROHEME SYNTHASE"/>
    <property type="match status" value="1"/>
</dbReference>
<dbReference type="FunFam" id="3.30.950.10:FF:000001">
    <property type="entry name" value="Siroheme synthase"/>
    <property type="match status" value="1"/>
</dbReference>
<feature type="binding site" evidence="15">
    <location>
        <begin position="330"/>
        <end position="331"/>
    </location>
    <ligand>
        <name>S-adenosyl-L-methionine</name>
        <dbReference type="ChEBI" id="CHEBI:59789"/>
    </ligand>
</feature>
<keyword evidence="8 15" id="KW-0520">NAD</keyword>
<dbReference type="UniPathway" id="UPA00262">
    <property type="reaction ID" value="UER00211"/>
</dbReference>
<dbReference type="InterPro" id="IPR036291">
    <property type="entry name" value="NAD(P)-bd_dom_sf"/>
</dbReference>
<comment type="catalytic activity">
    <reaction evidence="15">
        <text>siroheme + 2 H(+) = sirohydrochlorin + Fe(2+)</text>
        <dbReference type="Rhea" id="RHEA:24360"/>
        <dbReference type="ChEBI" id="CHEBI:15378"/>
        <dbReference type="ChEBI" id="CHEBI:29033"/>
        <dbReference type="ChEBI" id="CHEBI:58351"/>
        <dbReference type="ChEBI" id="CHEBI:60052"/>
        <dbReference type="EC" id="4.99.1.4"/>
    </reaction>
</comment>
<comment type="similarity">
    <text evidence="2 17">Belongs to the precorrin methyltransferase family.</text>
</comment>
<comment type="pathway">
    <text evidence="15">Porphyrin-containing compound metabolism; siroheme biosynthesis; siroheme from sirohydrochlorin: step 1/1.</text>
</comment>
<keyword evidence="4 15" id="KW-0489">Methyltransferase</keyword>
<dbReference type="InterPro" id="IPR028281">
    <property type="entry name" value="Sirohaem_synthase_central"/>
</dbReference>
<evidence type="ECO:0000256" key="8">
    <source>
        <dbReference type="ARBA" id="ARBA00023027"/>
    </source>
</evidence>
<comment type="pathway">
    <text evidence="1 15">Porphyrin-containing compound metabolism; siroheme biosynthesis; sirohydrochlorin from precorrin-2: step 1/1.</text>
</comment>
<dbReference type="InterPro" id="IPR037115">
    <property type="entry name" value="Sirohaem_synt_dimer_dom_sf"/>
</dbReference>
<keyword evidence="3 15" id="KW-0169">Cobalamin biosynthesis</keyword>
<dbReference type="EMBL" id="DOEK01000008">
    <property type="protein sequence ID" value="HBP28893.1"/>
    <property type="molecule type" value="Genomic_DNA"/>
</dbReference>
<comment type="catalytic activity">
    <reaction evidence="15">
        <text>uroporphyrinogen III + 2 S-adenosyl-L-methionine = precorrin-2 + 2 S-adenosyl-L-homocysteine + H(+)</text>
        <dbReference type="Rhea" id="RHEA:32459"/>
        <dbReference type="ChEBI" id="CHEBI:15378"/>
        <dbReference type="ChEBI" id="CHEBI:57308"/>
        <dbReference type="ChEBI" id="CHEBI:57856"/>
        <dbReference type="ChEBI" id="CHEBI:58827"/>
        <dbReference type="ChEBI" id="CHEBI:59789"/>
        <dbReference type="EC" id="2.1.1.107"/>
    </reaction>
</comment>
<dbReference type="Gene3D" id="3.30.950.10">
    <property type="entry name" value="Methyltransferase, Cobalt-precorrin-4 Transmethylase, Domain 2"/>
    <property type="match status" value="1"/>
</dbReference>
<feature type="active site" description="Proton donor" evidence="15 16">
    <location>
        <position position="269"/>
    </location>
</feature>
<keyword evidence="6 15" id="KW-0949">S-adenosyl-L-methionine</keyword>
<evidence type="ECO:0000256" key="7">
    <source>
        <dbReference type="ARBA" id="ARBA00023002"/>
    </source>
</evidence>
<dbReference type="PIRSF" id="PIRSF036426">
    <property type="entry name" value="Sirohaem_synth"/>
    <property type="match status" value="1"/>
</dbReference>
<evidence type="ECO:0000256" key="10">
    <source>
        <dbReference type="ARBA" id="ARBA00023244"/>
    </source>
</evidence>